<name>A0A3Q9IDC5_9BACL</name>
<proteinExistence type="predicted"/>
<reference evidence="2" key="1">
    <citation type="submission" date="2018-12" db="EMBL/GenBank/DDBJ databases">
        <title>Complete genome sequence of Paenibacillus sp. MBLB1234.</title>
        <authorList>
            <person name="Nam Y.-D."/>
            <person name="Kang J."/>
            <person name="Chung W.-H."/>
            <person name="Park Y.S."/>
        </authorList>
    </citation>
    <scope>NUCLEOTIDE SEQUENCE [LARGE SCALE GENOMIC DNA]</scope>
    <source>
        <strain evidence="2">MBLB1234</strain>
    </source>
</reference>
<sequence length="104" mass="12060">MDFDVELLQKMINTVVADAVDKAIERHAFKNTLPPVLTKEQLMDLLDIKVTKTTELLNREDFPVTRELGRPRVLTHLLLLWIEDHTDWVRENVGEKSRLKKGVA</sequence>
<dbReference type="Proteomes" id="UP000270678">
    <property type="component" value="Chromosome"/>
</dbReference>
<keyword evidence="2" id="KW-1185">Reference proteome</keyword>
<dbReference type="EMBL" id="CP034346">
    <property type="protein sequence ID" value="AZS18282.1"/>
    <property type="molecule type" value="Genomic_DNA"/>
</dbReference>
<organism evidence="1 2">
    <name type="scientific">Paenibacillus lutimineralis</name>
    <dbReference type="NCBI Taxonomy" id="2707005"/>
    <lineage>
        <taxon>Bacteria</taxon>
        <taxon>Bacillati</taxon>
        <taxon>Bacillota</taxon>
        <taxon>Bacilli</taxon>
        <taxon>Bacillales</taxon>
        <taxon>Paenibacillaceae</taxon>
        <taxon>Paenibacillus</taxon>
    </lineage>
</organism>
<dbReference type="KEGG" id="plut:EI981_13190"/>
<evidence type="ECO:0000313" key="2">
    <source>
        <dbReference type="Proteomes" id="UP000270678"/>
    </source>
</evidence>
<evidence type="ECO:0000313" key="1">
    <source>
        <dbReference type="EMBL" id="AZS18282.1"/>
    </source>
</evidence>
<dbReference type="GO" id="GO:0003677">
    <property type="term" value="F:DNA binding"/>
    <property type="evidence" value="ECO:0007669"/>
    <property type="project" value="UniProtKB-KW"/>
</dbReference>
<protein>
    <submittedName>
        <fullName evidence="1">DNA-binding protein</fullName>
    </submittedName>
</protein>
<accession>A0A3Q9IDC5</accession>
<dbReference type="AlphaFoldDB" id="A0A3Q9IDC5"/>
<dbReference type="OrthoDB" id="2614557at2"/>
<gene>
    <name evidence="1" type="ORF">EI981_13190</name>
</gene>
<keyword evidence="1" id="KW-0238">DNA-binding</keyword>